<protein>
    <recommendedName>
        <fullName evidence="1">Glycosyltransferase subfamily 4-like N-terminal domain-containing protein</fullName>
    </recommendedName>
</protein>
<dbReference type="Pfam" id="PF13477">
    <property type="entry name" value="Glyco_trans_4_2"/>
    <property type="match status" value="1"/>
</dbReference>
<evidence type="ECO:0000259" key="1">
    <source>
        <dbReference type="Pfam" id="PF13477"/>
    </source>
</evidence>
<gene>
    <name evidence="2" type="ORF">H2677_15315</name>
</gene>
<dbReference type="AlphaFoldDB" id="A0AAX1MG16"/>
<accession>A0AAX1MG16</accession>
<dbReference type="RefSeq" id="WP_171455789.1">
    <property type="nucleotide sequence ID" value="NZ_CP059558.1"/>
</dbReference>
<dbReference type="Gene3D" id="3.40.50.2000">
    <property type="entry name" value="Glycogen Phosphorylase B"/>
    <property type="match status" value="1"/>
</dbReference>
<dbReference type="Proteomes" id="UP000679388">
    <property type="component" value="Chromosome"/>
</dbReference>
<dbReference type="SUPFAM" id="SSF53756">
    <property type="entry name" value="UDP-Glycosyltransferase/glycogen phosphorylase"/>
    <property type="match status" value="1"/>
</dbReference>
<evidence type="ECO:0000313" key="3">
    <source>
        <dbReference type="Proteomes" id="UP000679388"/>
    </source>
</evidence>
<dbReference type="GO" id="GO:0016757">
    <property type="term" value="F:glycosyltransferase activity"/>
    <property type="evidence" value="ECO:0007669"/>
    <property type="project" value="UniProtKB-ARBA"/>
</dbReference>
<dbReference type="InterPro" id="IPR028098">
    <property type="entry name" value="Glyco_trans_4-like_N"/>
</dbReference>
<dbReference type="EMBL" id="CP059558">
    <property type="protein sequence ID" value="QUY36570.1"/>
    <property type="molecule type" value="Genomic_DNA"/>
</dbReference>
<sequence length="372" mass="42660">MKKILVIGNGDSVFVKDFIYQYKSKGCIIDLISWGSETKIDGIRNVSICSIKNTGSPVLNHLKIFNKIKAGLKLFENDYDVIVIHSIFFFLAPHMFHLKRKAKRIVSVVWGSDFYRVTSKIKIFFQNVIYKNSNVIVFTNPKTKSIFNNRKKNIKTELKIARFGLPVLQEIDVLRKENQSELCSGFNLPKDKIKIMVGYNANLAHEQLLVIDEVGRFENSLLEKIHLIFPLGYGGANSKVAIEEKLKRNPSINYTILEDFLNFHNAAKLRLVTDILINIQPTDQFSGSMQETLYAGGWVLTGNWLPYEMLMELEPKILLINSKEEVGENLAKLINENAKCSSVNTEKIQEYIRKESSWEKNLIIWDSIMFGV</sequence>
<proteinExistence type="predicted"/>
<feature type="domain" description="Glycosyltransferase subfamily 4-like N-terminal" evidence="1">
    <location>
        <begin position="3"/>
        <end position="134"/>
    </location>
</feature>
<dbReference type="GeneID" id="70093911"/>
<evidence type="ECO:0000313" key="2">
    <source>
        <dbReference type="EMBL" id="QUY36570.1"/>
    </source>
</evidence>
<reference evidence="2" key="1">
    <citation type="submission" date="2020-07" db="EMBL/GenBank/DDBJ databases">
        <title>Acinetobacter junii strain YR7 chromosome and plasmid pNDM-YR7.</title>
        <authorList>
            <person name="Tang B."/>
        </authorList>
    </citation>
    <scope>NUCLEOTIDE SEQUENCE</scope>
    <source>
        <strain evidence="2">YR7</strain>
    </source>
</reference>
<organism evidence="2 3">
    <name type="scientific">Acinetobacter junii</name>
    <dbReference type="NCBI Taxonomy" id="40215"/>
    <lineage>
        <taxon>Bacteria</taxon>
        <taxon>Pseudomonadati</taxon>
        <taxon>Pseudomonadota</taxon>
        <taxon>Gammaproteobacteria</taxon>
        <taxon>Moraxellales</taxon>
        <taxon>Moraxellaceae</taxon>
        <taxon>Acinetobacter</taxon>
    </lineage>
</organism>
<name>A0AAX1MG16_ACIJU</name>